<proteinExistence type="predicted"/>
<protein>
    <submittedName>
        <fullName evidence="2">Uncharacterized protein</fullName>
    </submittedName>
</protein>
<gene>
    <name evidence="2" type="ORF">ACFSL4_14725</name>
</gene>
<name>A0ABW4IRP8_9ACTN</name>
<comment type="caution">
    <text evidence="2">The sequence shown here is derived from an EMBL/GenBank/DDBJ whole genome shotgun (WGS) entry which is preliminary data.</text>
</comment>
<evidence type="ECO:0000256" key="1">
    <source>
        <dbReference type="SAM" id="MobiDB-lite"/>
    </source>
</evidence>
<dbReference type="Proteomes" id="UP001597261">
    <property type="component" value="Unassembled WGS sequence"/>
</dbReference>
<keyword evidence="3" id="KW-1185">Reference proteome</keyword>
<reference evidence="3" key="1">
    <citation type="journal article" date="2019" name="Int. J. Syst. Evol. Microbiol.">
        <title>The Global Catalogue of Microorganisms (GCM) 10K type strain sequencing project: providing services to taxonomists for standard genome sequencing and annotation.</title>
        <authorList>
            <consortium name="The Broad Institute Genomics Platform"/>
            <consortium name="The Broad Institute Genome Sequencing Center for Infectious Disease"/>
            <person name="Wu L."/>
            <person name="Ma J."/>
        </authorList>
    </citation>
    <scope>NUCLEOTIDE SEQUENCE [LARGE SCALE GENOMIC DNA]</scope>
    <source>
        <strain evidence="3">CGMCC 1.12470</strain>
    </source>
</reference>
<evidence type="ECO:0000313" key="3">
    <source>
        <dbReference type="Proteomes" id="UP001597261"/>
    </source>
</evidence>
<feature type="compositionally biased region" description="Polar residues" evidence="1">
    <location>
        <begin position="117"/>
        <end position="130"/>
    </location>
</feature>
<accession>A0ABW4IRP8</accession>
<sequence>MFPCIDREAHAVRHARLSVRRRLSVGASTRAPNAPVGRRPLQDDLRVGIRSVVYERTLAQATRRIETTIRNADLGLLIAGYLAVDHALVTSGSWCLAVNTFHAKSDDISAAADPSSQPALTTAGSGNAVG</sequence>
<feature type="region of interest" description="Disordered" evidence="1">
    <location>
        <begin position="109"/>
        <end position="130"/>
    </location>
</feature>
<dbReference type="RefSeq" id="WP_381082566.1">
    <property type="nucleotide sequence ID" value="NZ_JBHUDX010000036.1"/>
</dbReference>
<organism evidence="2 3">
    <name type="scientific">Streptomyces caeni</name>
    <dbReference type="NCBI Taxonomy" id="2307231"/>
    <lineage>
        <taxon>Bacteria</taxon>
        <taxon>Bacillati</taxon>
        <taxon>Actinomycetota</taxon>
        <taxon>Actinomycetes</taxon>
        <taxon>Kitasatosporales</taxon>
        <taxon>Streptomycetaceae</taxon>
        <taxon>Streptomyces</taxon>
    </lineage>
</organism>
<dbReference type="EMBL" id="JBHUDX010000036">
    <property type="protein sequence ID" value="MFD1659427.1"/>
    <property type="molecule type" value="Genomic_DNA"/>
</dbReference>
<evidence type="ECO:0000313" key="2">
    <source>
        <dbReference type="EMBL" id="MFD1659427.1"/>
    </source>
</evidence>